<sequence>MESLAINLANTPRVPLDDSHIAAIRAIGVERRYAAGEIVVRPGDPMVEFMLVEEGDVILLDSQTGAQATPGSLRPGQYLGEIAFLNGGVWSMGMQAAADTRVVVVPREDMLALMARVPELSDRIVTVFAGRRRRIFENDESALTLIGADQDRDLRRLESFAARNRIAVKKLALGSDEACRLLGEADCALDIPTALFAGRQLQDVSPRAVARLLGLDMPLTGEALFDVAIVGGGPAGIAAAVYAGAEGLRGIVIENEVIGGQAGSSSRIENYMGFPTGISGGDLAWRGEMQAMRLGTRFVMPRTVTVLARHDDATWELTLDDGESLRARTVVVATGVQYRRLPIARLEEFEGAGVYYAATDMEARFCKDRHVAIVGGGNSAGQAAMFLARAAAHVHVLIRKDNLRETMSAYLSSRLEHEPAITVHPYTEVAALGGETTLDSCTLRDTRDGSERQIDLGGLFVMIGAAPNTGWLEGVVALNDKGFVLTGPAAGAATPFGTSAPGMYAVGDVRLGSVKRVASGVGEGSVVISDVWNYVNDTLQP</sequence>
<keyword evidence="3" id="KW-0560">Oxidoreductase</keyword>
<name>A0A1M5AMA8_LOKAT</name>
<dbReference type="PROSITE" id="PS50042">
    <property type="entry name" value="CNMP_BINDING_3"/>
    <property type="match status" value="1"/>
</dbReference>
<dbReference type="AlphaFoldDB" id="A0A1M5AMA8"/>
<evidence type="ECO:0000313" key="6">
    <source>
        <dbReference type="Proteomes" id="UP000183987"/>
    </source>
</evidence>
<feature type="domain" description="Cyclic nucleotide-binding" evidence="4">
    <location>
        <begin position="30"/>
        <end position="131"/>
    </location>
</feature>
<keyword evidence="6" id="KW-1185">Reference proteome</keyword>
<dbReference type="Pfam" id="PF07992">
    <property type="entry name" value="Pyr_redox_2"/>
    <property type="match status" value="1"/>
</dbReference>
<dbReference type="Proteomes" id="UP000183987">
    <property type="component" value="Unassembled WGS sequence"/>
</dbReference>
<dbReference type="Pfam" id="PF00027">
    <property type="entry name" value="cNMP_binding"/>
    <property type="match status" value="1"/>
</dbReference>
<dbReference type="InterPro" id="IPR036188">
    <property type="entry name" value="FAD/NAD-bd_sf"/>
</dbReference>
<accession>A0A1M5AMA8</accession>
<dbReference type="SUPFAM" id="SSF51206">
    <property type="entry name" value="cAMP-binding domain-like"/>
    <property type="match status" value="1"/>
</dbReference>
<evidence type="ECO:0000313" key="5">
    <source>
        <dbReference type="EMBL" id="SHF31237.1"/>
    </source>
</evidence>
<dbReference type="Gene3D" id="3.50.50.60">
    <property type="entry name" value="FAD/NAD(P)-binding domain"/>
    <property type="match status" value="2"/>
</dbReference>
<dbReference type="SUPFAM" id="SSF51905">
    <property type="entry name" value="FAD/NAD(P)-binding domain"/>
    <property type="match status" value="1"/>
</dbReference>
<dbReference type="InterPro" id="IPR000595">
    <property type="entry name" value="cNMP-bd_dom"/>
</dbReference>
<dbReference type="PANTHER" id="PTHR48105">
    <property type="entry name" value="THIOREDOXIN REDUCTASE 1-RELATED-RELATED"/>
    <property type="match status" value="1"/>
</dbReference>
<keyword evidence="2" id="KW-0285">Flavoprotein</keyword>
<dbReference type="InterPro" id="IPR050097">
    <property type="entry name" value="Ferredoxin-NADP_redctase_2"/>
</dbReference>
<dbReference type="InterPro" id="IPR023753">
    <property type="entry name" value="FAD/NAD-binding_dom"/>
</dbReference>
<organism evidence="5 6">
    <name type="scientific">Loktanella atrilutea</name>
    <dbReference type="NCBI Taxonomy" id="366533"/>
    <lineage>
        <taxon>Bacteria</taxon>
        <taxon>Pseudomonadati</taxon>
        <taxon>Pseudomonadota</taxon>
        <taxon>Alphaproteobacteria</taxon>
        <taxon>Rhodobacterales</taxon>
        <taxon>Roseobacteraceae</taxon>
        <taxon>Loktanella</taxon>
    </lineage>
</organism>
<dbReference type="InterPro" id="IPR014710">
    <property type="entry name" value="RmlC-like_jellyroll"/>
</dbReference>
<dbReference type="PRINTS" id="PR00469">
    <property type="entry name" value="PNDRDTASEII"/>
</dbReference>
<dbReference type="InterPro" id="IPR018490">
    <property type="entry name" value="cNMP-bd_dom_sf"/>
</dbReference>
<gene>
    <name evidence="5" type="ORF">SAMN05444339_10520</name>
</gene>
<evidence type="ECO:0000256" key="1">
    <source>
        <dbReference type="ARBA" id="ARBA00018719"/>
    </source>
</evidence>
<dbReference type="OrthoDB" id="9786503at2"/>
<dbReference type="EMBL" id="FQUE01000005">
    <property type="protein sequence ID" value="SHF31237.1"/>
    <property type="molecule type" value="Genomic_DNA"/>
</dbReference>
<dbReference type="SMART" id="SM00100">
    <property type="entry name" value="cNMP"/>
    <property type="match status" value="1"/>
</dbReference>
<dbReference type="CDD" id="cd00038">
    <property type="entry name" value="CAP_ED"/>
    <property type="match status" value="1"/>
</dbReference>
<evidence type="ECO:0000256" key="3">
    <source>
        <dbReference type="ARBA" id="ARBA00023002"/>
    </source>
</evidence>
<reference evidence="6" key="1">
    <citation type="submission" date="2016-11" db="EMBL/GenBank/DDBJ databases">
        <authorList>
            <person name="Varghese N."/>
            <person name="Submissions S."/>
        </authorList>
    </citation>
    <scope>NUCLEOTIDE SEQUENCE [LARGE SCALE GENOMIC DNA]</scope>
    <source>
        <strain evidence="6">DSM 29326</strain>
    </source>
</reference>
<evidence type="ECO:0000256" key="2">
    <source>
        <dbReference type="ARBA" id="ARBA00022630"/>
    </source>
</evidence>
<evidence type="ECO:0000259" key="4">
    <source>
        <dbReference type="PROSITE" id="PS50042"/>
    </source>
</evidence>
<proteinExistence type="predicted"/>
<protein>
    <recommendedName>
        <fullName evidence="1">Thioredoxin reductase</fullName>
    </recommendedName>
</protein>
<dbReference type="PRINTS" id="PR00368">
    <property type="entry name" value="FADPNR"/>
</dbReference>
<dbReference type="STRING" id="366533.SAMN05444339_10520"/>
<dbReference type="Gene3D" id="2.60.120.10">
    <property type="entry name" value="Jelly Rolls"/>
    <property type="match status" value="1"/>
</dbReference>
<dbReference type="GO" id="GO:0016491">
    <property type="term" value="F:oxidoreductase activity"/>
    <property type="evidence" value="ECO:0007669"/>
    <property type="project" value="UniProtKB-KW"/>
</dbReference>
<dbReference type="RefSeq" id="WP_072857388.1">
    <property type="nucleotide sequence ID" value="NZ_FQUE01000005.1"/>
</dbReference>